<dbReference type="EMBL" id="BMKE01000026">
    <property type="protein sequence ID" value="GGB52011.1"/>
    <property type="molecule type" value="Genomic_DNA"/>
</dbReference>
<accession>A0ABQ1IWN4</accession>
<keyword evidence="2" id="KW-1185">Reference proteome</keyword>
<protein>
    <submittedName>
        <fullName evidence="1">Uncharacterized protein</fullName>
    </submittedName>
</protein>
<sequence>MSFHLERRTLYTVLRDYMAQHGDLNKDAAQLRMAFKDTEALIDFSLYQEDVAIDVDAANRISKVGLAWLDYAAAHPDNPEGYADTAQSTLEDTATP</sequence>
<evidence type="ECO:0000313" key="2">
    <source>
        <dbReference type="Proteomes" id="UP000646152"/>
    </source>
</evidence>
<gene>
    <name evidence="1" type="ORF">GCM10011502_26440</name>
</gene>
<name>A0ABQ1IWN4_9GAMM</name>
<organism evidence="1 2">
    <name type="scientific">Oceanisphaera marina</name>
    <dbReference type="NCBI Taxonomy" id="2017550"/>
    <lineage>
        <taxon>Bacteria</taxon>
        <taxon>Pseudomonadati</taxon>
        <taxon>Pseudomonadota</taxon>
        <taxon>Gammaproteobacteria</taxon>
        <taxon>Aeromonadales</taxon>
        <taxon>Aeromonadaceae</taxon>
        <taxon>Oceanisphaera</taxon>
    </lineage>
</organism>
<comment type="caution">
    <text evidence="1">The sequence shown here is derived from an EMBL/GenBank/DDBJ whole genome shotgun (WGS) entry which is preliminary data.</text>
</comment>
<proteinExistence type="predicted"/>
<evidence type="ECO:0000313" key="1">
    <source>
        <dbReference type="EMBL" id="GGB52011.1"/>
    </source>
</evidence>
<dbReference type="Proteomes" id="UP000646152">
    <property type="component" value="Unassembled WGS sequence"/>
</dbReference>
<reference evidence="2" key="1">
    <citation type="journal article" date="2019" name="Int. J. Syst. Evol. Microbiol.">
        <title>The Global Catalogue of Microorganisms (GCM) 10K type strain sequencing project: providing services to taxonomists for standard genome sequencing and annotation.</title>
        <authorList>
            <consortium name="The Broad Institute Genomics Platform"/>
            <consortium name="The Broad Institute Genome Sequencing Center for Infectious Disease"/>
            <person name="Wu L."/>
            <person name="Ma J."/>
        </authorList>
    </citation>
    <scope>NUCLEOTIDE SEQUENCE [LARGE SCALE GENOMIC DNA]</scope>
    <source>
        <strain evidence="2">CGMCC 1.15923</strain>
    </source>
</reference>
<dbReference type="RefSeq" id="WP_188630603.1">
    <property type="nucleotide sequence ID" value="NZ_BMKE01000026.1"/>
</dbReference>